<organism evidence="1 2">
    <name type="scientific">Trichonephila clavata</name>
    <name type="common">Joro spider</name>
    <name type="synonym">Nephila clavata</name>
    <dbReference type="NCBI Taxonomy" id="2740835"/>
    <lineage>
        <taxon>Eukaryota</taxon>
        <taxon>Metazoa</taxon>
        <taxon>Ecdysozoa</taxon>
        <taxon>Arthropoda</taxon>
        <taxon>Chelicerata</taxon>
        <taxon>Arachnida</taxon>
        <taxon>Araneae</taxon>
        <taxon>Araneomorphae</taxon>
        <taxon>Entelegynae</taxon>
        <taxon>Araneoidea</taxon>
        <taxon>Nephilidae</taxon>
        <taxon>Trichonephila</taxon>
    </lineage>
</organism>
<reference evidence="1" key="1">
    <citation type="submission" date="2020-07" db="EMBL/GenBank/DDBJ databases">
        <title>Multicomponent nature underlies the extraordinary mechanical properties of spider dragline silk.</title>
        <authorList>
            <person name="Kono N."/>
            <person name="Nakamura H."/>
            <person name="Mori M."/>
            <person name="Yoshida Y."/>
            <person name="Ohtoshi R."/>
            <person name="Malay A.D."/>
            <person name="Moran D.A.P."/>
            <person name="Tomita M."/>
            <person name="Numata K."/>
            <person name="Arakawa K."/>
        </authorList>
    </citation>
    <scope>NUCLEOTIDE SEQUENCE</scope>
</reference>
<protein>
    <submittedName>
        <fullName evidence="1">Uncharacterized protein</fullName>
    </submittedName>
</protein>
<comment type="caution">
    <text evidence="1">The sequence shown here is derived from an EMBL/GenBank/DDBJ whole genome shotgun (WGS) entry which is preliminary data.</text>
</comment>
<proteinExistence type="predicted"/>
<gene>
    <name evidence="1" type="ORF">TNCT_322801</name>
</gene>
<keyword evidence="2" id="KW-1185">Reference proteome</keyword>
<sequence>MLMKILYKLIRKHNCAIHSKNGPQALLKDSIRRAVDTQKYFSYGAPVILMSCNDSGYISVMSQSRIESSANFILDLIFLRGIMVR</sequence>
<evidence type="ECO:0000313" key="1">
    <source>
        <dbReference type="EMBL" id="GFQ70679.1"/>
    </source>
</evidence>
<dbReference type="EMBL" id="BMAO01010994">
    <property type="protein sequence ID" value="GFQ70679.1"/>
    <property type="molecule type" value="Genomic_DNA"/>
</dbReference>
<accession>A0A8X6F690</accession>
<evidence type="ECO:0000313" key="2">
    <source>
        <dbReference type="Proteomes" id="UP000887116"/>
    </source>
</evidence>
<name>A0A8X6F690_TRICU</name>
<dbReference type="AlphaFoldDB" id="A0A8X6F690"/>
<dbReference type="Proteomes" id="UP000887116">
    <property type="component" value="Unassembled WGS sequence"/>
</dbReference>